<accession>A0A263BRD9</accession>
<keyword evidence="1" id="KW-0472">Membrane</keyword>
<protein>
    <submittedName>
        <fullName evidence="2">Uncharacterized protein</fullName>
    </submittedName>
</protein>
<feature type="transmembrane region" description="Helical" evidence="1">
    <location>
        <begin position="70"/>
        <end position="89"/>
    </location>
</feature>
<keyword evidence="1" id="KW-0812">Transmembrane</keyword>
<name>A0A263BRD9_9BACI</name>
<dbReference type="EMBL" id="NPIA01000007">
    <property type="protein sequence ID" value="OZM56273.1"/>
    <property type="molecule type" value="Genomic_DNA"/>
</dbReference>
<reference evidence="3" key="1">
    <citation type="submission" date="2017-08" db="EMBL/GenBank/DDBJ databases">
        <authorList>
            <person name="Huang Z."/>
        </authorList>
    </citation>
    <scope>NUCLEOTIDE SEQUENCE [LARGE SCALE GENOMIC DNA]</scope>
    <source>
        <strain evidence="3">SA5d-4</strain>
    </source>
</reference>
<evidence type="ECO:0000313" key="2">
    <source>
        <dbReference type="EMBL" id="OZM56273.1"/>
    </source>
</evidence>
<comment type="caution">
    <text evidence="2">The sequence shown here is derived from an EMBL/GenBank/DDBJ whole genome shotgun (WGS) entry which is preliminary data.</text>
</comment>
<dbReference type="Proteomes" id="UP000217083">
    <property type="component" value="Unassembled WGS sequence"/>
</dbReference>
<dbReference type="RefSeq" id="WP_094925729.1">
    <property type="nucleotide sequence ID" value="NZ_NPIA01000007.1"/>
</dbReference>
<evidence type="ECO:0000256" key="1">
    <source>
        <dbReference type="SAM" id="Phobius"/>
    </source>
</evidence>
<sequence>MKLSKLILFAFGNVAIGLISVYIYFYLWIMFSFGGSFQLFSIEALVTMLIFILLFILFNLLILKNETNKNWWIASSLALTSILTFILVMEFS</sequence>
<dbReference type="AlphaFoldDB" id="A0A263BRD9"/>
<evidence type="ECO:0000313" key="3">
    <source>
        <dbReference type="Proteomes" id="UP000217083"/>
    </source>
</evidence>
<keyword evidence="1" id="KW-1133">Transmembrane helix</keyword>
<organism evidence="2 3">
    <name type="scientific">Lottiidibacillus patelloidae</name>
    <dbReference type="NCBI Taxonomy" id="2670334"/>
    <lineage>
        <taxon>Bacteria</taxon>
        <taxon>Bacillati</taxon>
        <taxon>Bacillota</taxon>
        <taxon>Bacilli</taxon>
        <taxon>Bacillales</taxon>
        <taxon>Bacillaceae</taxon>
        <taxon>Lottiidibacillus</taxon>
    </lineage>
</organism>
<reference evidence="2 3" key="2">
    <citation type="submission" date="2017-09" db="EMBL/GenBank/DDBJ databases">
        <title>Bacillus patelloidae sp. nov., isolated from the intestinal tract of a marine limpet.</title>
        <authorList>
            <person name="Liu R."/>
            <person name="Dong C."/>
            <person name="Shao Z."/>
        </authorList>
    </citation>
    <scope>NUCLEOTIDE SEQUENCE [LARGE SCALE GENOMIC DNA]</scope>
    <source>
        <strain evidence="2 3">SA5d-4</strain>
    </source>
</reference>
<feature type="transmembrane region" description="Helical" evidence="1">
    <location>
        <begin position="7"/>
        <end position="31"/>
    </location>
</feature>
<keyword evidence="3" id="KW-1185">Reference proteome</keyword>
<proteinExistence type="predicted"/>
<gene>
    <name evidence="2" type="ORF">CIB95_12680</name>
</gene>
<feature type="transmembrane region" description="Helical" evidence="1">
    <location>
        <begin position="37"/>
        <end position="63"/>
    </location>
</feature>